<dbReference type="PANTHER" id="PTHR33065:SF192">
    <property type="entry name" value="DUF6598 DOMAIN-CONTAINING PROTEIN"/>
    <property type="match status" value="1"/>
</dbReference>
<name>A0A811MND9_9POAL</name>
<evidence type="ECO:0000259" key="2">
    <source>
        <dbReference type="Pfam" id="PF20241"/>
    </source>
</evidence>
<sequence length="409" mass="45798">MAGPLGSMPTLPRDVARSKPLDEAESERAAKTAKALMVRRMASEILAERLDCDGFDDEDYDDDEEDDEEDNDDDVAVEVDEKEEEWWQRLQQLEIHYGPELAARDLEAEKRILDYDPKQGGVYHTRLHHVYDLASFDLDEESPLPPMRFTDVVYKNNSDFELCEAVNILSVKMGSLDIDFPIHVYGTVIARDSLDKKCVYLFRCDREDSQTINSKDESLILTGPKRGLALISDTYVETNLMIKGDELQQDRELSKGILTIQGTERLAFRNCVLESCSLATRLSTVDVVYGVVKDAVEATISVEVLAGEYFGEITACTSSIKNRLVLHDSRLTHNASGQNIAPPVIPLLRSVVAVYVKEMLLLTIAAHTDDGEIKKCIDYTPRVNGSNLDLITVGATTLSVRVVWSIIDF</sequence>
<dbReference type="OrthoDB" id="663340at2759"/>
<evidence type="ECO:0000313" key="3">
    <source>
        <dbReference type="EMBL" id="CAD6210032.1"/>
    </source>
</evidence>
<protein>
    <recommendedName>
        <fullName evidence="2">DUF6598 domain-containing protein</fullName>
    </recommendedName>
</protein>
<dbReference type="Pfam" id="PF20241">
    <property type="entry name" value="DUF6598"/>
    <property type="match status" value="1"/>
</dbReference>
<feature type="region of interest" description="Disordered" evidence="1">
    <location>
        <begin position="1"/>
        <end position="30"/>
    </location>
</feature>
<dbReference type="AlphaFoldDB" id="A0A811MND9"/>
<dbReference type="PANTHER" id="PTHR33065">
    <property type="entry name" value="OS07G0486400 PROTEIN"/>
    <property type="match status" value="1"/>
</dbReference>
<proteinExistence type="predicted"/>
<organism evidence="3 4">
    <name type="scientific">Miscanthus lutarioriparius</name>
    <dbReference type="NCBI Taxonomy" id="422564"/>
    <lineage>
        <taxon>Eukaryota</taxon>
        <taxon>Viridiplantae</taxon>
        <taxon>Streptophyta</taxon>
        <taxon>Embryophyta</taxon>
        <taxon>Tracheophyta</taxon>
        <taxon>Spermatophyta</taxon>
        <taxon>Magnoliopsida</taxon>
        <taxon>Liliopsida</taxon>
        <taxon>Poales</taxon>
        <taxon>Poaceae</taxon>
        <taxon>PACMAD clade</taxon>
        <taxon>Panicoideae</taxon>
        <taxon>Andropogonodae</taxon>
        <taxon>Andropogoneae</taxon>
        <taxon>Saccharinae</taxon>
        <taxon>Miscanthus</taxon>
    </lineage>
</organism>
<evidence type="ECO:0000256" key="1">
    <source>
        <dbReference type="SAM" id="MobiDB-lite"/>
    </source>
</evidence>
<keyword evidence="4" id="KW-1185">Reference proteome</keyword>
<comment type="caution">
    <text evidence="3">The sequence shown here is derived from an EMBL/GenBank/DDBJ whole genome shotgun (WGS) entry which is preliminary data.</text>
</comment>
<gene>
    <name evidence="3" type="ORF">NCGR_LOCUS6164</name>
</gene>
<dbReference type="EMBL" id="CAJGYO010000002">
    <property type="protein sequence ID" value="CAD6210032.1"/>
    <property type="molecule type" value="Genomic_DNA"/>
</dbReference>
<reference evidence="3" key="1">
    <citation type="submission" date="2020-10" db="EMBL/GenBank/DDBJ databases">
        <authorList>
            <person name="Han B."/>
            <person name="Lu T."/>
            <person name="Zhao Q."/>
            <person name="Huang X."/>
            <person name="Zhao Y."/>
        </authorList>
    </citation>
    <scope>NUCLEOTIDE SEQUENCE</scope>
</reference>
<feature type="compositionally biased region" description="Basic and acidic residues" evidence="1">
    <location>
        <begin position="14"/>
        <end position="30"/>
    </location>
</feature>
<evidence type="ECO:0000313" key="4">
    <source>
        <dbReference type="Proteomes" id="UP000604825"/>
    </source>
</evidence>
<dbReference type="InterPro" id="IPR046533">
    <property type="entry name" value="DUF6598"/>
</dbReference>
<feature type="compositionally biased region" description="Acidic residues" evidence="1">
    <location>
        <begin position="53"/>
        <end position="75"/>
    </location>
</feature>
<feature type="domain" description="DUF6598" evidence="2">
    <location>
        <begin position="166"/>
        <end position="402"/>
    </location>
</feature>
<feature type="region of interest" description="Disordered" evidence="1">
    <location>
        <begin position="50"/>
        <end position="75"/>
    </location>
</feature>
<accession>A0A811MND9</accession>
<dbReference type="Proteomes" id="UP000604825">
    <property type="component" value="Unassembled WGS sequence"/>
</dbReference>